<dbReference type="KEGG" id="cbw:RR42_m1656"/>
<dbReference type="AlphaFoldDB" id="A0A0C4Y7V6"/>
<proteinExistence type="predicted"/>
<accession>A0A0C4Y7V6</accession>
<organism evidence="1 2">
    <name type="scientific">Cupriavidus basilensis</name>
    <dbReference type="NCBI Taxonomy" id="68895"/>
    <lineage>
        <taxon>Bacteria</taxon>
        <taxon>Pseudomonadati</taxon>
        <taxon>Pseudomonadota</taxon>
        <taxon>Betaproteobacteria</taxon>
        <taxon>Burkholderiales</taxon>
        <taxon>Burkholderiaceae</taxon>
        <taxon>Cupriavidus</taxon>
    </lineage>
</organism>
<evidence type="ECO:0000313" key="1">
    <source>
        <dbReference type="EMBL" id="AJG19053.1"/>
    </source>
</evidence>
<dbReference type="EMBL" id="CP010536">
    <property type="protein sequence ID" value="AJG19053.1"/>
    <property type="molecule type" value="Genomic_DNA"/>
</dbReference>
<dbReference type="STRING" id="68895.RR42_m1656"/>
<reference evidence="1 2" key="1">
    <citation type="journal article" date="2015" name="Genome Announc.">
        <title>Complete Genome Sequence of Cupriavidus basilensis 4G11, Isolated from the Oak Ridge Field Research Center Site.</title>
        <authorList>
            <person name="Ray J."/>
            <person name="Waters R.J."/>
            <person name="Skerker J.M."/>
            <person name="Kuehl J.V."/>
            <person name="Price M.N."/>
            <person name="Huang J."/>
            <person name="Chakraborty R."/>
            <person name="Arkin A.P."/>
            <person name="Deutschbauer A."/>
        </authorList>
    </citation>
    <scope>NUCLEOTIDE SEQUENCE [LARGE SCALE GENOMIC DNA]</scope>
    <source>
        <strain evidence="1">4G11</strain>
    </source>
</reference>
<gene>
    <name evidence="1" type="ORF">RR42_m1656</name>
</gene>
<sequence>MNPGFLEPFVDEALAEQRSAPPAAGWDETPEGVQAKADELQLAPQRADEHPIWFRRRVIKASGDQHLVEREVSKAERMNPNEFEVVYRFFHGVTPGQVAA</sequence>
<dbReference type="Proteomes" id="UP000031843">
    <property type="component" value="Chromosome main"/>
</dbReference>
<protein>
    <submittedName>
        <fullName evidence="1">Uncharacterized protein</fullName>
    </submittedName>
</protein>
<keyword evidence="2" id="KW-1185">Reference proteome</keyword>
<name>A0A0C4Y7V6_9BURK</name>
<evidence type="ECO:0000313" key="2">
    <source>
        <dbReference type="Proteomes" id="UP000031843"/>
    </source>
</evidence>